<evidence type="ECO:0000256" key="5">
    <source>
        <dbReference type="SAM" id="MobiDB-lite"/>
    </source>
</evidence>
<dbReference type="InterPro" id="IPR036273">
    <property type="entry name" value="CRAL/TRIO_N_dom_sf"/>
</dbReference>
<dbReference type="SUPFAM" id="SSF46938">
    <property type="entry name" value="CRAL/TRIO N-terminal domain"/>
    <property type="match status" value="1"/>
</dbReference>
<reference evidence="7 8" key="1">
    <citation type="submission" date="2017-04" db="EMBL/GenBank/DDBJ databases">
        <title>Draft genome of the yeast Clavispora lusitaniae type strain CBS 6936.</title>
        <authorList>
            <person name="Durrens P."/>
            <person name="Klopp C."/>
            <person name="Biteau N."/>
            <person name="Fitton-Ouhabi V."/>
            <person name="Dementhon K."/>
            <person name="Accoceberry I."/>
            <person name="Sherman D.J."/>
            <person name="Noel T."/>
        </authorList>
    </citation>
    <scope>NUCLEOTIDE SEQUENCE [LARGE SCALE GENOMIC DNA]</scope>
    <source>
        <strain evidence="7 8">CBS 6936</strain>
    </source>
</reference>
<dbReference type="GO" id="GO:0071944">
    <property type="term" value="C:cell periphery"/>
    <property type="evidence" value="ECO:0007669"/>
    <property type="project" value="UniProtKB-ARBA"/>
</dbReference>
<name>A0AA91PW19_CLALS</name>
<dbReference type="FunFam" id="3.40.525.10:FF:000013">
    <property type="entry name" value="Phosphatidylinositol transfer protein PDR16"/>
    <property type="match status" value="1"/>
</dbReference>
<evidence type="ECO:0000256" key="4">
    <source>
        <dbReference type="ARBA" id="ARBA00083195"/>
    </source>
</evidence>
<dbReference type="KEGG" id="clus:A9F13_25g00374"/>
<feature type="compositionally biased region" description="Low complexity" evidence="5">
    <location>
        <begin position="16"/>
        <end position="36"/>
    </location>
</feature>
<keyword evidence="2" id="KW-0492">Microsome</keyword>
<dbReference type="PROSITE" id="PS50191">
    <property type="entry name" value="CRAL_TRIO"/>
    <property type="match status" value="1"/>
</dbReference>
<evidence type="ECO:0000313" key="7">
    <source>
        <dbReference type="EMBL" id="OVF04865.1"/>
    </source>
</evidence>
<dbReference type="EMBL" id="LYUB02000025">
    <property type="protein sequence ID" value="OVF04865.1"/>
    <property type="molecule type" value="Genomic_DNA"/>
</dbReference>
<dbReference type="SUPFAM" id="SSF52087">
    <property type="entry name" value="CRAL/TRIO domain"/>
    <property type="match status" value="1"/>
</dbReference>
<accession>A0AA91PW19</accession>
<evidence type="ECO:0000259" key="6">
    <source>
        <dbReference type="PROSITE" id="PS50191"/>
    </source>
</evidence>
<dbReference type="AlphaFoldDB" id="A0AA91PW19"/>
<comment type="subcellular location">
    <subcellularLocation>
        <location evidence="1">Microsome</location>
    </subcellularLocation>
</comment>
<sequence>MSFFRRKGKESSLNASSDSVECASVSSKSTSTSGISAKPGLIKRHVPFEEPLNPIKPPSFDLTPEQEQKYKQVLEYFQDYATQEIPVNDSSGAPKHAMTEEEKAWLTKECFLRYLRASKWKVDNCIKRIKETLIWRRTFGIVNIPGHTDETKLITPQLVEIENETGKNLIVGYDIDNRPCLYLRNGYQNTSASIRQVQHLVFMLERVIQYMPPGQDTLALLIDFKAAPAHLNLSFKFPSLGICKQVLHILQNHYPERLGRGLFTNIPWIGYTFFKMVGPFIDPYTKSKTIYDQPFENFVPKEHLDKEFNGILDFEYIHDVYWKEMNAIGDKKRAVFMTNYEKLGGGIGLSEYDLRREHVST</sequence>
<gene>
    <name evidence="7" type="ORF">A9F13_25g00374</name>
</gene>
<evidence type="ECO:0000256" key="2">
    <source>
        <dbReference type="ARBA" id="ARBA00022848"/>
    </source>
</evidence>
<dbReference type="Pfam" id="PF00650">
    <property type="entry name" value="CRAL_TRIO"/>
    <property type="match status" value="1"/>
</dbReference>
<comment type="caution">
    <text evidence="7">The sequence shown here is derived from an EMBL/GenBank/DDBJ whole genome shotgun (WGS) entry which is preliminary data.</text>
</comment>
<organism evidence="7 8">
    <name type="scientific">Clavispora lusitaniae</name>
    <name type="common">Candida lusitaniae</name>
    <dbReference type="NCBI Taxonomy" id="36911"/>
    <lineage>
        <taxon>Eukaryota</taxon>
        <taxon>Fungi</taxon>
        <taxon>Dikarya</taxon>
        <taxon>Ascomycota</taxon>
        <taxon>Saccharomycotina</taxon>
        <taxon>Pichiomycetes</taxon>
        <taxon>Metschnikowiaceae</taxon>
        <taxon>Clavispora</taxon>
    </lineage>
</organism>
<dbReference type="PANTHER" id="PTHR45824">
    <property type="entry name" value="GH16843P"/>
    <property type="match status" value="1"/>
</dbReference>
<dbReference type="GO" id="GO:0009410">
    <property type="term" value="P:response to xenobiotic stimulus"/>
    <property type="evidence" value="ECO:0007669"/>
    <property type="project" value="UniProtKB-ARBA"/>
</dbReference>
<keyword evidence="2" id="KW-0256">Endoplasmic reticulum</keyword>
<dbReference type="SMART" id="SM00516">
    <property type="entry name" value="SEC14"/>
    <property type="match status" value="1"/>
</dbReference>
<dbReference type="Pfam" id="PF03765">
    <property type="entry name" value="CRAL_TRIO_N"/>
    <property type="match status" value="1"/>
</dbReference>
<dbReference type="SMART" id="SM01100">
    <property type="entry name" value="CRAL_TRIO_N"/>
    <property type="match status" value="1"/>
</dbReference>
<dbReference type="GO" id="GO:0008526">
    <property type="term" value="F:phosphatidylinositol transfer activity"/>
    <property type="evidence" value="ECO:0007669"/>
    <property type="project" value="TreeGrafter"/>
</dbReference>
<feature type="region of interest" description="Disordered" evidence="5">
    <location>
        <begin position="1"/>
        <end position="38"/>
    </location>
</feature>
<dbReference type="Gene3D" id="3.40.525.10">
    <property type="entry name" value="CRAL-TRIO lipid binding domain"/>
    <property type="match status" value="1"/>
</dbReference>
<evidence type="ECO:0000256" key="3">
    <source>
        <dbReference type="ARBA" id="ARBA00024146"/>
    </source>
</evidence>
<dbReference type="CDD" id="cd00170">
    <property type="entry name" value="SEC14"/>
    <property type="match status" value="1"/>
</dbReference>
<dbReference type="InterPro" id="IPR011074">
    <property type="entry name" value="CRAL/TRIO_N_dom"/>
</dbReference>
<dbReference type="PANTHER" id="PTHR45824:SF29">
    <property type="entry name" value="GH16843P"/>
    <property type="match status" value="1"/>
</dbReference>
<evidence type="ECO:0000313" key="8">
    <source>
        <dbReference type="Proteomes" id="UP000195602"/>
    </source>
</evidence>
<feature type="domain" description="CRAL-TRIO" evidence="6">
    <location>
        <begin position="158"/>
        <end position="316"/>
    </location>
</feature>
<protein>
    <recommendedName>
        <fullName evidence="4">SEC14 homolog 3</fullName>
    </recommendedName>
</protein>
<dbReference type="InterPro" id="IPR036865">
    <property type="entry name" value="CRAL-TRIO_dom_sf"/>
</dbReference>
<dbReference type="Proteomes" id="UP000195602">
    <property type="component" value="Unassembled WGS sequence"/>
</dbReference>
<evidence type="ECO:0000256" key="1">
    <source>
        <dbReference type="ARBA" id="ARBA00004144"/>
    </source>
</evidence>
<dbReference type="InterPro" id="IPR001251">
    <property type="entry name" value="CRAL-TRIO_dom"/>
</dbReference>
<comment type="catalytic activity">
    <reaction evidence="3">
        <text>a 1,2-diacyl-sn-glycero-3-phospho-(1D-myo-inositol)(in) = a 1,2-diacyl-sn-glycero-3-phospho-(1D-myo-inositol)(out)</text>
        <dbReference type="Rhea" id="RHEA:38691"/>
        <dbReference type="ChEBI" id="CHEBI:57880"/>
    </reaction>
    <physiologicalReaction direction="left-to-right" evidence="3">
        <dbReference type="Rhea" id="RHEA:38692"/>
    </physiologicalReaction>
</comment>
<dbReference type="InterPro" id="IPR052578">
    <property type="entry name" value="PI_Transfer_CRAL-TRIO"/>
</dbReference>
<proteinExistence type="predicted"/>
<dbReference type="GO" id="GO:0032934">
    <property type="term" value="F:sterol binding"/>
    <property type="evidence" value="ECO:0007669"/>
    <property type="project" value="UniProtKB-ARBA"/>
</dbReference>